<organism evidence="1 2">
    <name type="scientific">Scortum barcoo</name>
    <name type="common">barcoo grunter</name>
    <dbReference type="NCBI Taxonomy" id="214431"/>
    <lineage>
        <taxon>Eukaryota</taxon>
        <taxon>Metazoa</taxon>
        <taxon>Chordata</taxon>
        <taxon>Craniata</taxon>
        <taxon>Vertebrata</taxon>
        <taxon>Euteleostomi</taxon>
        <taxon>Actinopterygii</taxon>
        <taxon>Neopterygii</taxon>
        <taxon>Teleostei</taxon>
        <taxon>Neoteleostei</taxon>
        <taxon>Acanthomorphata</taxon>
        <taxon>Eupercaria</taxon>
        <taxon>Centrarchiformes</taxon>
        <taxon>Terapontoidei</taxon>
        <taxon>Terapontidae</taxon>
        <taxon>Scortum</taxon>
    </lineage>
</organism>
<reference evidence="1" key="1">
    <citation type="submission" date="2022-04" db="EMBL/GenBank/DDBJ databases">
        <title>Jade perch genome.</title>
        <authorList>
            <person name="Chao B."/>
        </authorList>
    </citation>
    <scope>NUCLEOTIDE SEQUENCE</scope>
    <source>
        <strain evidence="1">CB-2022</strain>
    </source>
</reference>
<evidence type="ECO:0000313" key="1">
    <source>
        <dbReference type="EMBL" id="KAI3363277.1"/>
    </source>
</evidence>
<accession>A0ACB8W7R9</accession>
<dbReference type="EMBL" id="CM041544">
    <property type="protein sequence ID" value="KAI3363277.1"/>
    <property type="molecule type" value="Genomic_DNA"/>
</dbReference>
<evidence type="ECO:0000313" key="2">
    <source>
        <dbReference type="Proteomes" id="UP000831701"/>
    </source>
</evidence>
<proteinExistence type="predicted"/>
<dbReference type="Proteomes" id="UP000831701">
    <property type="component" value="Chromosome 14"/>
</dbReference>
<comment type="caution">
    <text evidence="1">The sequence shown here is derived from an EMBL/GenBank/DDBJ whole genome shotgun (WGS) entry which is preliminary data.</text>
</comment>
<name>A0ACB8W7R9_9TELE</name>
<keyword evidence="2" id="KW-1185">Reference proteome</keyword>
<protein>
    <submittedName>
        <fullName evidence="1">Uncharacterized protein</fullName>
    </submittedName>
</protein>
<sequence length="231" mass="25847">MAQTDSDIILWLLCLHTKGQYVKKDCFTNLQKGECELCPDGTYTNQWNSQRSCELCTSCTQPNANLEEAEPCTRGRDRKCRCKKDHYCDSGTGTCTLCQPCTKCGTAGVKVPCTVNSDTVCNEQTEGMVSLIKFMMANQYRSNSWLSCFGCTHCCCWSCWVLYLEETSKQVSLPLLYITGPAEGTTTSCELQSLTVQDVDLLPYLSDIARETGWTVIQDIARRSNISPGYY</sequence>
<gene>
    <name evidence="1" type="ORF">L3Q82_011905</name>
</gene>